<evidence type="ECO:0000313" key="1">
    <source>
        <dbReference type="EMBL" id="CAN0513610.1"/>
    </source>
</evidence>
<dbReference type="EMBL" id="OX596088">
    <property type="protein sequence ID" value="CAN0513610.1"/>
    <property type="molecule type" value="Genomic_DNA"/>
</dbReference>
<reference evidence="1" key="1">
    <citation type="submission" date="2023-05" db="EMBL/GenBank/DDBJ databases">
        <authorList>
            <consortium name="ELIXIR-Norway"/>
        </authorList>
    </citation>
    <scope>NUCLEOTIDE SEQUENCE</scope>
</reference>
<evidence type="ECO:0000313" key="2">
    <source>
        <dbReference type="Proteomes" id="UP001162501"/>
    </source>
</evidence>
<gene>
    <name evidence="1" type="ORF">MRATA1EN22A_LOCUS23271</name>
</gene>
<name>A0AC59ZV69_RANTA</name>
<protein>
    <submittedName>
        <fullName evidence="1">Uncharacterized protein</fullName>
    </submittedName>
</protein>
<sequence length="326" mass="36536">MPAAGGEPEAGIVQQVALQTRRSLNRGPRRAVGGQGARGPEDDELRAAPMEAHFVPGTLHIRPLILVLEEAELYLDVSFQFCWAVSPGPGMERHSDSHHPGLYMRWRSNLHESWSQTGCRSRRVDVFPVLSFIIQESGAQFTDDGKKVGSNNFLPGAHTANTLRVKCWRLEFCDWGASMVSFQWGPFSRLADDHLLLRPHMMERESHFLEGLVLPGTVLEAVTLKVPGQMRCTDRAMLVKAFLHIDSEWMNDLDRRMRGTGIRIIHFSTEESPSFLHWEVSVGMVTSLIRTPVTGLGPGITHDSSEIDCIYKNCPLKQGHVCSVFR</sequence>
<reference evidence="1" key="2">
    <citation type="submission" date="2025-03" db="EMBL/GenBank/DDBJ databases">
        <authorList>
            <consortium name="ELIXIR-Norway"/>
            <consortium name="Elixir Norway"/>
        </authorList>
    </citation>
    <scope>NUCLEOTIDE SEQUENCE</scope>
</reference>
<organism evidence="1 2">
    <name type="scientific">Rangifer tarandus platyrhynchus</name>
    <name type="common">Svalbard reindeer</name>
    <dbReference type="NCBI Taxonomy" id="3082113"/>
    <lineage>
        <taxon>Eukaryota</taxon>
        <taxon>Metazoa</taxon>
        <taxon>Chordata</taxon>
        <taxon>Craniata</taxon>
        <taxon>Vertebrata</taxon>
        <taxon>Euteleostomi</taxon>
        <taxon>Mammalia</taxon>
        <taxon>Eutheria</taxon>
        <taxon>Laurasiatheria</taxon>
        <taxon>Artiodactyla</taxon>
        <taxon>Ruminantia</taxon>
        <taxon>Pecora</taxon>
        <taxon>Cervidae</taxon>
        <taxon>Odocoileinae</taxon>
        <taxon>Rangifer</taxon>
    </lineage>
</organism>
<proteinExistence type="predicted"/>
<accession>A0AC59ZV69</accession>
<dbReference type="Proteomes" id="UP001162501">
    <property type="component" value="Chromosome 4"/>
</dbReference>